<dbReference type="EMBL" id="JANBUL010000034">
    <property type="protein sequence ID" value="KAJ2784041.1"/>
    <property type="molecule type" value="Genomic_DNA"/>
</dbReference>
<protein>
    <recommendedName>
        <fullName evidence="2">AAA-ATPase-like domain-containing protein</fullName>
    </recommendedName>
</protein>
<dbReference type="InterPro" id="IPR018631">
    <property type="entry name" value="AAA-ATPase-like_dom"/>
</dbReference>
<sequence length="852" mass="93571">MPRRGAGSERAAKRKRVSYSERVEIDGLSPLADSQRTESSGYQPSEVGSSDRGEPSQPAVDVGRLSLRPPAERAAQTPAAPASSRAPAVLHRAPSSVGGSPRSKVHGGNIVTGDSAWNRFIGKKLALVDKSLAILDVMECDSTVIAGLYPRRMGKSTFLDLLRNFLAVVSETSFPKRWERFSQYEINEKEPEFFREHFARYPVFKLTMKTQDPTSIDDAACQLHVAVQDAALYHVRFLRKLTSGGAGVDLGPYDDDDIKEKAHSNRDIIDDAIKMFDRVMDRGNIGAGDIAHISAVIPSLMDAFFHLLGRGAVVLVDEYDAPFLNVNKNANLTSATKDEIKAIYTRFLGAILKDSSFLDRGVLVGVFDANCLGLGSGLNHAVVHLAHSGMADEPNPFQHAFGFTAPDVWGVVNHYVDRQWPGRATCPDVEAFKRQIMTGFVMHFDGYRIGSVPHVFNPQAVLRFLLDLHDKTPATTRFGGRRDWVDTGCLWLVTAVQLASMDAFDRYFERLVEVYFEQRVDAVAGGPVAVVESTPSLDEAVGLLGAEEQSQPLAESATAVDEDLAEICMGSRAKDLIDLRTLGEEPISARTAVWLLYQAGYIAPAATAGRMAVPNAEVLRELVRYHQTVADLHTRRSDPLRCAHEAIGIRDGNPVRFVESLHAALVRSPGLSRQLAELNYQQIVAALLNPVTYIGFDVRCEDPAESGWADVVVSPGAGQGAAAFYVFELRRQPRGDGDYNELMALDSRRAAEDAARDLALRGEMQARDRYWQAAMVRARGCRRLFRVSIAFWMHRMYAVVKRYQCQEPRGWASEPFADADIRDVPPESMAAAIDGGGDIHISTIVSAAEQGG</sequence>
<dbReference type="Proteomes" id="UP001140217">
    <property type="component" value="Unassembled WGS sequence"/>
</dbReference>
<organism evidence="3 4">
    <name type="scientific">Coemansia javaensis</name>
    <dbReference type="NCBI Taxonomy" id="2761396"/>
    <lineage>
        <taxon>Eukaryota</taxon>
        <taxon>Fungi</taxon>
        <taxon>Fungi incertae sedis</taxon>
        <taxon>Zoopagomycota</taxon>
        <taxon>Kickxellomycotina</taxon>
        <taxon>Kickxellomycetes</taxon>
        <taxon>Kickxellales</taxon>
        <taxon>Kickxellaceae</taxon>
        <taxon>Coemansia</taxon>
    </lineage>
</organism>
<dbReference type="PANTHER" id="PTHR34825">
    <property type="entry name" value="CONSERVED PROTEIN, WITH A WEAK D-GALACTARATE DEHYDRATASE/ALTRONATE HYDROLASE DOMAIN"/>
    <property type="match status" value="1"/>
</dbReference>
<dbReference type="AlphaFoldDB" id="A0A9W8HID5"/>
<accession>A0A9W8HID5</accession>
<feature type="region of interest" description="Disordered" evidence="1">
    <location>
        <begin position="1"/>
        <end position="106"/>
    </location>
</feature>
<dbReference type="PANTHER" id="PTHR34825:SF1">
    <property type="entry name" value="AAA-ATPASE-LIKE DOMAIN-CONTAINING PROTEIN"/>
    <property type="match status" value="1"/>
</dbReference>
<feature type="compositionally biased region" description="Basic and acidic residues" evidence="1">
    <location>
        <begin position="1"/>
        <end position="11"/>
    </location>
</feature>
<proteinExistence type="predicted"/>
<gene>
    <name evidence="3" type="ORF">H4R18_001354</name>
</gene>
<dbReference type="Pfam" id="PF09820">
    <property type="entry name" value="AAA-ATPase_like"/>
    <property type="match status" value="1"/>
</dbReference>
<evidence type="ECO:0000256" key="1">
    <source>
        <dbReference type="SAM" id="MobiDB-lite"/>
    </source>
</evidence>
<name>A0A9W8HID5_9FUNG</name>
<reference evidence="3" key="1">
    <citation type="submission" date="2022-07" db="EMBL/GenBank/DDBJ databases">
        <title>Phylogenomic reconstructions and comparative analyses of Kickxellomycotina fungi.</title>
        <authorList>
            <person name="Reynolds N.K."/>
            <person name="Stajich J.E."/>
            <person name="Barry K."/>
            <person name="Grigoriev I.V."/>
            <person name="Crous P."/>
            <person name="Smith M.E."/>
        </authorList>
    </citation>
    <scope>NUCLEOTIDE SEQUENCE</scope>
    <source>
        <strain evidence="3">NBRC 105414</strain>
    </source>
</reference>
<dbReference type="OrthoDB" id="5553900at2759"/>
<feature type="domain" description="AAA-ATPase-like" evidence="2">
    <location>
        <begin position="116"/>
        <end position="367"/>
    </location>
</feature>
<evidence type="ECO:0000259" key="2">
    <source>
        <dbReference type="Pfam" id="PF09820"/>
    </source>
</evidence>
<feature type="compositionally biased region" description="Low complexity" evidence="1">
    <location>
        <begin position="68"/>
        <end position="88"/>
    </location>
</feature>
<keyword evidence="4" id="KW-1185">Reference proteome</keyword>
<evidence type="ECO:0000313" key="3">
    <source>
        <dbReference type="EMBL" id="KAJ2784041.1"/>
    </source>
</evidence>
<evidence type="ECO:0000313" key="4">
    <source>
        <dbReference type="Proteomes" id="UP001140217"/>
    </source>
</evidence>
<comment type="caution">
    <text evidence="3">The sequence shown here is derived from an EMBL/GenBank/DDBJ whole genome shotgun (WGS) entry which is preliminary data.</text>
</comment>
<feature type="compositionally biased region" description="Polar residues" evidence="1">
    <location>
        <begin position="32"/>
        <end position="48"/>
    </location>
</feature>